<proteinExistence type="predicted"/>
<evidence type="ECO:0000313" key="1">
    <source>
        <dbReference type="EMBL" id="XBV43099.1"/>
    </source>
</evidence>
<name>A0AAU7TR01_9GAMM</name>
<sequence>MTDCIFNFRPHLDIHYRYKPASVDNQHLLIVMSGFNLPDPTIYDFTLLEHTQSAVLWIKDDFNGLPAYYLCNNMNFEIEHGVSQLIRSVIELTTPSNVSIVGASKGGSAALYFGVRHNIKNIITAVPQFYLGDYAATMWPNVGDAMMGSTTPAAISLLNKLLPNAIRRDRQTDKNIYLFTALADYQREQEILPHLELLEKYQNFNLIESASPCITHHNEVTRYNLNLILALIYQLEQEIIPRWGHIRNGSRWDTVQK</sequence>
<organism evidence="1">
    <name type="scientific">Pantoea sp. BJ2</name>
    <dbReference type="NCBI Taxonomy" id="3141322"/>
    <lineage>
        <taxon>Bacteria</taxon>
        <taxon>Pseudomonadati</taxon>
        <taxon>Pseudomonadota</taxon>
        <taxon>Gammaproteobacteria</taxon>
        <taxon>Enterobacterales</taxon>
        <taxon>Erwiniaceae</taxon>
        <taxon>Pantoea</taxon>
    </lineage>
</organism>
<dbReference type="AlphaFoldDB" id="A0AAU7TR01"/>
<dbReference type="EMBL" id="CP158292">
    <property type="protein sequence ID" value="XBV43099.1"/>
    <property type="molecule type" value="Genomic_DNA"/>
</dbReference>
<dbReference type="InterPro" id="IPR029058">
    <property type="entry name" value="AB_hydrolase_fold"/>
</dbReference>
<reference evidence="1" key="1">
    <citation type="submission" date="2024-06" db="EMBL/GenBank/DDBJ databases">
        <title>Multiomics insights into the TNT degradation mechanism by Pantoea sp. BJ2 isolated from an ammunition destruction site.</title>
        <authorList>
            <person name="Luo J."/>
        </authorList>
    </citation>
    <scope>NUCLEOTIDE SEQUENCE</scope>
    <source>
        <strain evidence="1">BJ2</strain>
    </source>
</reference>
<protein>
    <recommendedName>
        <fullName evidence="2">Alpha/beta hydrolase</fullName>
    </recommendedName>
</protein>
<evidence type="ECO:0008006" key="2">
    <source>
        <dbReference type="Google" id="ProtNLM"/>
    </source>
</evidence>
<gene>
    <name evidence="1" type="ORF">AAF463_10675</name>
</gene>
<dbReference type="SUPFAM" id="SSF53474">
    <property type="entry name" value="alpha/beta-Hydrolases"/>
    <property type="match status" value="1"/>
</dbReference>
<dbReference type="RefSeq" id="WP_101764175.1">
    <property type="nucleotide sequence ID" value="NZ_CP158292.1"/>
</dbReference>
<accession>A0AAU7TR01</accession>